<dbReference type="GO" id="GO:0046872">
    <property type="term" value="F:metal ion binding"/>
    <property type="evidence" value="ECO:0007669"/>
    <property type="project" value="UniProtKB-KW"/>
</dbReference>
<evidence type="ECO:0000259" key="4">
    <source>
        <dbReference type="Pfam" id="PF01171"/>
    </source>
</evidence>
<keyword evidence="2" id="KW-0862">Zinc</keyword>
<dbReference type="AlphaFoldDB" id="H1Z2S7"/>
<dbReference type="PATRIC" id="fig|937775.9.peg.2745"/>
<dbReference type="GO" id="GO:0005524">
    <property type="term" value="F:ATP binding"/>
    <property type="evidence" value="ECO:0007669"/>
    <property type="project" value="UniProtKB-KW"/>
</dbReference>
<dbReference type="PANTHER" id="PTHR11807:SF12">
    <property type="entry name" value="CYTOPLASMIC TRNA 2-THIOLATION PROTEIN 1"/>
    <property type="match status" value="1"/>
</dbReference>
<feature type="binding site" evidence="2">
    <location>
        <position position="31"/>
    </location>
    <ligand>
        <name>Zn(2+)</name>
        <dbReference type="ChEBI" id="CHEBI:29105"/>
        <label>1</label>
    </ligand>
</feature>
<dbReference type="PANTHER" id="PTHR11807">
    <property type="entry name" value="ATPASES OF THE PP SUPERFAMILY-RELATED"/>
    <property type="match status" value="1"/>
</dbReference>
<feature type="domain" description="tRNA(Ile)-lysidine/2-thiocytidine synthase N-terminal" evidence="4">
    <location>
        <begin position="59"/>
        <end position="223"/>
    </location>
</feature>
<dbReference type="InterPro" id="IPR011063">
    <property type="entry name" value="TilS/TtcA_N"/>
</dbReference>
<dbReference type="FunCoup" id="H1Z2S7">
    <property type="interactions" value="94"/>
</dbReference>
<reference evidence="6 7" key="1">
    <citation type="submission" date="2011-10" db="EMBL/GenBank/DDBJ databases">
        <title>The Improved High-Quality Draft genome of Methanoplanus limicola DSM 2279.</title>
        <authorList>
            <consortium name="US DOE Joint Genome Institute (JGI-PGF)"/>
            <person name="Lucas S."/>
            <person name="Copeland A."/>
            <person name="Lapidus A."/>
            <person name="Glavina del Rio T."/>
            <person name="Dalin E."/>
            <person name="Tice H."/>
            <person name="Bruce D."/>
            <person name="Goodwin L."/>
            <person name="Pitluck S."/>
            <person name="Peters L."/>
            <person name="Mikhailova N."/>
            <person name="Lu M."/>
            <person name="Kyrpides N."/>
            <person name="Mavromatis K."/>
            <person name="Ivanova N."/>
            <person name="Markowitz V."/>
            <person name="Cheng J.-F."/>
            <person name="Hugenholtz P."/>
            <person name="Woyke T."/>
            <person name="Wu D."/>
            <person name="Wirth R."/>
            <person name="Brambilla E.-M."/>
            <person name="Klenk H.-P."/>
            <person name="Eisen J.A."/>
        </authorList>
    </citation>
    <scope>NUCLEOTIDE SEQUENCE [LARGE SCALE GENOMIC DNA]</scope>
    <source>
        <strain evidence="6 7">DSM 2279</strain>
    </source>
</reference>
<dbReference type="NCBIfam" id="TIGR00269">
    <property type="entry name" value="TIGR00269 family protein"/>
    <property type="match status" value="1"/>
</dbReference>
<feature type="binding site" evidence="3">
    <location>
        <position position="68"/>
    </location>
    <ligand>
        <name>ATP</name>
        <dbReference type="ChEBI" id="CHEBI:30616"/>
    </ligand>
</feature>
<keyword evidence="7" id="KW-1185">Reference proteome</keyword>
<keyword evidence="1" id="KW-0808">Transferase</keyword>
<feature type="domain" description="2-thiouridine synthetase TtuA-like N-terminal LIM" evidence="5">
    <location>
        <begin position="11"/>
        <end position="36"/>
    </location>
</feature>
<dbReference type="GO" id="GO:0002143">
    <property type="term" value="P:tRNA wobble position uridine thiolation"/>
    <property type="evidence" value="ECO:0007669"/>
    <property type="project" value="TreeGrafter"/>
</dbReference>
<protein>
    <submittedName>
        <fullName evidence="6">Uncharacterized protein</fullName>
    </submittedName>
</protein>
<feature type="binding site" evidence="2">
    <location>
        <position position="12"/>
    </location>
    <ligand>
        <name>Zn(2+)</name>
        <dbReference type="ChEBI" id="CHEBI:29105"/>
        <label>1</label>
    </ligand>
</feature>
<dbReference type="Gene3D" id="3.40.50.620">
    <property type="entry name" value="HUPs"/>
    <property type="match status" value="1"/>
</dbReference>
<gene>
    <name evidence="6" type="ORF">Metlim_2432</name>
</gene>
<dbReference type="HOGENOM" id="CLU_026481_1_1_2"/>
<dbReference type="SUPFAM" id="SSF52402">
    <property type="entry name" value="Adenine nucleotide alpha hydrolases-like"/>
    <property type="match status" value="1"/>
</dbReference>
<organism evidence="6 7">
    <name type="scientific">Methanoplanus limicola DSM 2279</name>
    <dbReference type="NCBI Taxonomy" id="937775"/>
    <lineage>
        <taxon>Archaea</taxon>
        <taxon>Methanobacteriati</taxon>
        <taxon>Methanobacteriota</taxon>
        <taxon>Stenosarchaea group</taxon>
        <taxon>Methanomicrobia</taxon>
        <taxon>Methanomicrobiales</taxon>
        <taxon>Methanomicrobiaceae</taxon>
        <taxon>Methanoplanus</taxon>
    </lineage>
</organism>
<feature type="binding site" evidence="2">
    <location>
        <position position="298"/>
    </location>
    <ligand>
        <name>Zn(2+)</name>
        <dbReference type="ChEBI" id="CHEBI:29105"/>
        <label>2</label>
    </ligand>
</feature>
<evidence type="ECO:0000313" key="7">
    <source>
        <dbReference type="Proteomes" id="UP000005741"/>
    </source>
</evidence>
<feature type="binding site" evidence="2">
    <location>
        <position position="289"/>
    </location>
    <ligand>
        <name>Zn(2+)</name>
        <dbReference type="ChEBI" id="CHEBI:29105"/>
        <label>2</label>
    </ligand>
</feature>
<evidence type="ECO:0000313" key="6">
    <source>
        <dbReference type="EMBL" id="EHQ36480.1"/>
    </source>
</evidence>
<keyword evidence="3" id="KW-0547">Nucleotide-binding</keyword>
<dbReference type="STRING" id="937775.Metlim_2432"/>
<proteinExistence type="predicted"/>
<keyword evidence="3" id="KW-0067">ATP-binding</keyword>
<feature type="binding site" evidence="3">
    <location>
        <position position="175"/>
    </location>
    <ligand>
        <name>ATP</name>
        <dbReference type="ChEBI" id="CHEBI:30616"/>
    </ligand>
</feature>
<dbReference type="InterPro" id="IPR014729">
    <property type="entry name" value="Rossmann-like_a/b/a_fold"/>
</dbReference>
<dbReference type="InterPro" id="IPR000541">
    <property type="entry name" value="Ncs6/Tuc1/Ctu1"/>
</dbReference>
<dbReference type="GO" id="GO:0000049">
    <property type="term" value="F:tRNA binding"/>
    <property type="evidence" value="ECO:0007669"/>
    <property type="project" value="InterPro"/>
</dbReference>
<feature type="binding site" evidence="3">
    <location>
        <begin position="62"/>
        <end position="64"/>
    </location>
    <ligand>
        <name>ATP</name>
        <dbReference type="ChEBI" id="CHEBI:30616"/>
    </ligand>
</feature>
<evidence type="ECO:0000259" key="5">
    <source>
        <dbReference type="Pfam" id="PF22082"/>
    </source>
</evidence>
<dbReference type="InterPro" id="IPR035107">
    <property type="entry name" value="tRNA_thiolation_TtcA_Ctu1"/>
</dbReference>
<dbReference type="Proteomes" id="UP000005741">
    <property type="component" value="Chromosome"/>
</dbReference>
<evidence type="ECO:0000256" key="2">
    <source>
        <dbReference type="PIRSR" id="PIRSR004976-50"/>
    </source>
</evidence>
<dbReference type="InterPro" id="IPR054306">
    <property type="entry name" value="TtuA-like_LIM_N"/>
</dbReference>
<keyword evidence="2" id="KW-0479">Metal-binding</keyword>
<dbReference type="Pfam" id="PF22082">
    <property type="entry name" value="TtuA_LIM_N"/>
    <property type="match status" value="1"/>
</dbReference>
<dbReference type="OrthoDB" id="33422at2157"/>
<dbReference type="EMBL" id="CM001436">
    <property type="protein sequence ID" value="EHQ36480.1"/>
    <property type="molecule type" value="Genomic_DNA"/>
</dbReference>
<name>H1Z2S7_9EURY</name>
<feature type="binding site" evidence="2">
    <location>
        <position position="286"/>
    </location>
    <ligand>
        <name>Zn(2+)</name>
        <dbReference type="ChEBI" id="CHEBI:29105"/>
        <label>2</label>
    </ligand>
</feature>
<dbReference type="GO" id="GO:0016740">
    <property type="term" value="F:transferase activity"/>
    <property type="evidence" value="ECO:0007669"/>
    <property type="project" value="UniProtKB-KW"/>
</dbReference>
<sequence>MPASGTGSENKCALCGKPAVIRLSNSKIRLCSGHFIEEVENRVYAHIRNNKMISPGDRILVGLSGGKDSTALLLMLHGYRSDFKDAEPVAVTVDEGISGYREETVEAAVSIASELGIEHHIISFDEIFDADLDKIVAGKDVRACSVCGVLRRRALIKAAERFSANKIATGHNLDDEAQSVIMNVLRGDSASLIQDTSEGYPGYFIPRIKPLSVLSEKEIVTYLLVRGFYRDLPECPYAGTAMRLEVRIMLAELEHRHPGTKGHLMKFQETLKQSCYEKPDGKFYNCRICGEISSSEVCQVCRHLKRE</sequence>
<evidence type="ECO:0000256" key="1">
    <source>
        <dbReference type="ARBA" id="ARBA00022679"/>
    </source>
</evidence>
<feature type="binding site" evidence="2">
    <location>
        <position position="15"/>
    </location>
    <ligand>
        <name>Zn(2+)</name>
        <dbReference type="ChEBI" id="CHEBI:29105"/>
        <label>1</label>
    </ligand>
</feature>
<feature type="binding site" evidence="3">
    <location>
        <position position="93"/>
    </location>
    <ligand>
        <name>ATP</name>
        <dbReference type="ChEBI" id="CHEBI:30616"/>
    </ligand>
</feature>
<evidence type="ECO:0000256" key="3">
    <source>
        <dbReference type="PIRSR" id="PIRSR004976-51"/>
    </source>
</evidence>
<dbReference type="Pfam" id="PF01171">
    <property type="entry name" value="ATP_bind_3"/>
    <property type="match status" value="1"/>
</dbReference>
<accession>H1Z2S7</accession>
<dbReference type="RefSeq" id="WP_004078798.1">
    <property type="nucleotide sequence ID" value="NZ_CM001436.1"/>
</dbReference>
<feature type="binding site" evidence="2">
    <location>
        <position position="301"/>
    </location>
    <ligand>
        <name>Zn(2+)</name>
        <dbReference type="ChEBI" id="CHEBI:29105"/>
        <label>2</label>
    </ligand>
</feature>
<dbReference type="PIRSF" id="PIRSF004976">
    <property type="entry name" value="ATPase_YdaO"/>
    <property type="match status" value="1"/>
</dbReference>
<dbReference type="InParanoid" id="H1Z2S7"/>
<feature type="binding site" evidence="2">
    <location>
        <position position="34"/>
    </location>
    <ligand>
        <name>Zn(2+)</name>
        <dbReference type="ChEBI" id="CHEBI:29105"/>
        <label>1</label>
    </ligand>
</feature>
<feature type="binding site" evidence="3">
    <location>
        <position position="170"/>
    </location>
    <ligand>
        <name>ATP</name>
        <dbReference type="ChEBI" id="CHEBI:30616"/>
    </ligand>
</feature>
<dbReference type="GO" id="GO:0002144">
    <property type="term" value="C:cytosolic tRNA wobble base thiouridylase complex"/>
    <property type="evidence" value="ECO:0007669"/>
    <property type="project" value="TreeGrafter"/>
</dbReference>